<dbReference type="PANTHER" id="PTHR11505">
    <property type="entry name" value="L1 TRANSPOSABLE ELEMENT-RELATED"/>
    <property type="match status" value="1"/>
</dbReference>
<feature type="compositionally biased region" description="Low complexity" evidence="1">
    <location>
        <begin position="16"/>
        <end position="26"/>
    </location>
</feature>
<reference evidence="2" key="1">
    <citation type="journal article" date="2022" name="bioRxiv">
        <title>Sequencing and chromosome-scale assembly of the giantPleurodeles waltlgenome.</title>
        <authorList>
            <person name="Brown T."/>
            <person name="Elewa A."/>
            <person name="Iarovenko S."/>
            <person name="Subramanian E."/>
            <person name="Araus A.J."/>
            <person name="Petzold A."/>
            <person name="Susuki M."/>
            <person name="Suzuki K.-i.T."/>
            <person name="Hayashi T."/>
            <person name="Toyoda A."/>
            <person name="Oliveira C."/>
            <person name="Osipova E."/>
            <person name="Leigh N.D."/>
            <person name="Simon A."/>
            <person name="Yun M.H."/>
        </authorList>
    </citation>
    <scope>NUCLEOTIDE SEQUENCE</scope>
    <source>
        <strain evidence="2">20211129_DDA</strain>
        <tissue evidence="2">Liver</tissue>
    </source>
</reference>
<dbReference type="Proteomes" id="UP001066276">
    <property type="component" value="Chromosome 4_1"/>
</dbReference>
<gene>
    <name evidence="2" type="ORF">NDU88_001300</name>
</gene>
<dbReference type="Gene3D" id="3.30.70.1820">
    <property type="entry name" value="L1 transposable element, RRM domain"/>
    <property type="match status" value="1"/>
</dbReference>
<dbReference type="InterPro" id="IPR004244">
    <property type="entry name" value="Transposase_22"/>
</dbReference>
<feature type="region of interest" description="Disordered" evidence="1">
    <location>
        <begin position="1"/>
        <end position="27"/>
    </location>
</feature>
<comment type="caution">
    <text evidence="2">The sequence shown here is derived from an EMBL/GenBank/DDBJ whole genome shotgun (WGS) entry which is preliminary data.</text>
</comment>
<evidence type="ECO:0000313" key="3">
    <source>
        <dbReference type="Proteomes" id="UP001066276"/>
    </source>
</evidence>
<dbReference type="EMBL" id="JANPWB010000007">
    <property type="protein sequence ID" value="KAJ1169407.1"/>
    <property type="molecule type" value="Genomic_DNA"/>
</dbReference>
<organism evidence="2 3">
    <name type="scientific">Pleurodeles waltl</name>
    <name type="common">Iberian ribbed newt</name>
    <dbReference type="NCBI Taxonomy" id="8319"/>
    <lineage>
        <taxon>Eukaryota</taxon>
        <taxon>Metazoa</taxon>
        <taxon>Chordata</taxon>
        <taxon>Craniata</taxon>
        <taxon>Vertebrata</taxon>
        <taxon>Euteleostomi</taxon>
        <taxon>Amphibia</taxon>
        <taxon>Batrachia</taxon>
        <taxon>Caudata</taxon>
        <taxon>Salamandroidea</taxon>
        <taxon>Salamandridae</taxon>
        <taxon>Pleurodelinae</taxon>
        <taxon>Pleurodeles</taxon>
    </lineage>
</organism>
<sequence length="326" mass="36489">MFYVQFRRSTEDEVRAPAAPEGPKAGEVTRRAHWGAVSVGEACPTGGVGRPASARATRLIFWNPSRAGCIVEERRSPYMPHCQVGWSGTGKGLSQTEELSRNRNLEQSNLSVWIVYPQAAKRHKPGTDIACFSEKVADLDQRLSTVEDHIGMLPEHDAELQSLREKITDLKDRSRRDNVRFFGIPEKRESTDIKLFLQILLPGLTGLTFSPPLKFQRVHRVGPPRSISSGQPSPIIVCFLRHEQAWQVLLKARSQGPFLLEDQEIRVAANFSKVTNEKCKVFLALRPQLPIDPHAPLPRSDRSFALFFPTVTVQLGLPTSNLILDA</sequence>
<evidence type="ECO:0000256" key="1">
    <source>
        <dbReference type="SAM" id="MobiDB-lite"/>
    </source>
</evidence>
<accession>A0AAV7SZ28</accession>
<name>A0AAV7SZ28_PLEWA</name>
<evidence type="ECO:0000313" key="2">
    <source>
        <dbReference type="EMBL" id="KAJ1169407.1"/>
    </source>
</evidence>
<protein>
    <submittedName>
        <fullName evidence="2">Uncharacterized protein</fullName>
    </submittedName>
</protein>
<dbReference type="AlphaFoldDB" id="A0AAV7SZ28"/>
<proteinExistence type="predicted"/>
<keyword evidence="3" id="KW-1185">Reference proteome</keyword>